<reference evidence="2 3" key="1">
    <citation type="journal article" date="2014" name="Int. J. Syst. Evol. Microbiol.">
        <title>Complete genome sequence of Corynebacterium casei LMG S-19264T (=DSM 44701T), isolated from a smear-ripened cheese.</title>
        <authorList>
            <consortium name="US DOE Joint Genome Institute (JGI-PGF)"/>
            <person name="Walter F."/>
            <person name="Albersmeier A."/>
            <person name="Kalinowski J."/>
            <person name="Ruckert C."/>
        </authorList>
    </citation>
    <scope>NUCLEOTIDE SEQUENCE [LARGE SCALE GENOMIC DNA]</scope>
    <source>
        <strain evidence="2 3">CGMCC 4.7111</strain>
    </source>
</reference>
<evidence type="ECO:0000313" key="3">
    <source>
        <dbReference type="Proteomes" id="UP000600365"/>
    </source>
</evidence>
<feature type="compositionally biased region" description="Low complexity" evidence="1">
    <location>
        <begin position="50"/>
        <end position="64"/>
    </location>
</feature>
<keyword evidence="3" id="KW-1185">Reference proteome</keyword>
<evidence type="ECO:0000313" key="2">
    <source>
        <dbReference type="EMBL" id="GGN50987.1"/>
    </source>
</evidence>
<feature type="region of interest" description="Disordered" evidence="1">
    <location>
        <begin position="31"/>
        <end position="77"/>
    </location>
</feature>
<organism evidence="2 3">
    <name type="scientific">Streptomyces albiflavescens</name>
    <dbReference type="NCBI Taxonomy" id="1623582"/>
    <lineage>
        <taxon>Bacteria</taxon>
        <taxon>Bacillati</taxon>
        <taxon>Actinomycetota</taxon>
        <taxon>Actinomycetes</taxon>
        <taxon>Kitasatosporales</taxon>
        <taxon>Streptomycetaceae</taxon>
        <taxon>Streptomyces</taxon>
    </lineage>
</organism>
<proteinExistence type="predicted"/>
<gene>
    <name evidence="2" type="ORF">GCM10011579_006330</name>
</gene>
<dbReference type="EMBL" id="BMMM01000001">
    <property type="protein sequence ID" value="GGN50987.1"/>
    <property type="molecule type" value="Genomic_DNA"/>
</dbReference>
<protein>
    <submittedName>
        <fullName evidence="2">Uncharacterized protein</fullName>
    </submittedName>
</protein>
<accession>A0A918CYX6</accession>
<evidence type="ECO:0000256" key="1">
    <source>
        <dbReference type="SAM" id="MobiDB-lite"/>
    </source>
</evidence>
<dbReference type="Proteomes" id="UP000600365">
    <property type="component" value="Unassembled WGS sequence"/>
</dbReference>
<dbReference type="AlphaFoldDB" id="A0A918CYX6"/>
<comment type="caution">
    <text evidence="2">The sequence shown here is derived from an EMBL/GenBank/DDBJ whole genome shotgun (WGS) entry which is preliminary data.</text>
</comment>
<sequence length="109" mass="11041">MLTVAYAHSASKEMTGTISKQTILARTVRGRMRHPPARVGASDGGPATVSSASARSSAGGPACARRPRAKGWGGGSAPAVGVLRGVRMASSLGKVRGVSSGPSWLRARD</sequence>
<name>A0A918CYX6_9ACTN</name>